<gene>
    <name evidence="1" type="ORF">MFLAVUS_005694</name>
</gene>
<protein>
    <submittedName>
        <fullName evidence="1">Uncharacterized protein</fullName>
    </submittedName>
</protein>
<organism evidence="1 2">
    <name type="scientific">Mucor flavus</name>
    <dbReference type="NCBI Taxonomy" id="439312"/>
    <lineage>
        <taxon>Eukaryota</taxon>
        <taxon>Fungi</taxon>
        <taxon>Fungi incertae sedis</taxon>
        <taxon>Mucoromycota</taxon>
        <taxon>Mucoromycotina</taxon>
        <taxon>Mucoromycetes</taxon>
        <taxon>Mucorales</taxon>
        <taxon>Mucorineae</taxon>
        <taxon>Mucoraceae</taxon>
        <taxon>Mucor</taxon>
    </lineage>
</organism>
<evidence type="ECO:0000313" key="2">
    <source>
        <dbReference type="Proteomes" id="UP001473302"/>
    </source>
</evidence>
<dbReference type="Proteomes" id="UP001473302">
    <property type="component" value="Unassembled WGS sequence"/>
</dbReference>
<comment type="caution">
    <text evidence="1">The sequence shown here is derived from an EMBL/GenBank/DDBJ whole genome shotgun (WGS) entry which is preliminary data.</text>
</comment>
<accession>A0ABP9YZG7</accession>
<keyword evidence="2" id="KW-1185">Reference proteome</keyword>
<dbReference type="EMBL" id="BAABUK010000012">
    <property type="protein sequence ID" value="GAA5812244.1"/>
    <property type="molecule type" value="Genomic_DNA"/>
</dbReference>
<sequence length="167" mass="19099">MQFEELKSLEEGIAMYHLEHNEEVLVYAPVLFIPGDNVRHSEICCSKGSRATCPCRKCFWLLDPPQPKNRPVVPVHTRLQDYVAAPKLKIHSIMFAIDRLPRYQALGIMLRNRGRGFNRVPDESTPAEEDSWGNLGYKMTGGEVFPQLKGFDTTKSTTVEMLYIVSW</sequence>
<reference evidence="1 2" key="1">
    <citation type="submission" date="2024-04" db="EMBL/GenBank/DDBJ databases">
        <title>genome sequences of Mucor flavus KT1a and Helicostylum pulchrum KT1b strains isolated from the surface of a dry-aged beef.</title>
        <authorList>
            <person name="Toyotome T."/>
            <person name="Hosono M."/>
            <person name="Torimaru M."/>
            <person name="Fukuda K."/>
            <person name="Mikami N."/>
        </authorList>
    </citation>
    <scope>NUCLEOTIDE SEQUENCE [LARGE SCALE GENOMIC DNA]</scope>
    <source>
        <strain evidence="1 2">KT1a</strain>
    </source>
</reference>
<proteinExistence type="predicted"/>
<name>A0ABP9YZG7_9FUNG</name>
<evidence type="ECO:0000313" key="1">
    <source>
        <dbReference type="EMBL" id="GAA5812244.1"/>
    </source>
</evidence>